<dbReference type="Proteomes" id="UP000009010">
    <property type="component" value="Chromosome"/>
</dbReference>
<dbReference type="AlphaFoldDB" id="H2IRN6"/>
<sequence>MLTKNSLPAPFLPQLDKNGIIDIAKIQEKNTLIIRLDKYVPKPYDTLVGFANNILSTPLTIPQPATFPNEIYIPFSDIPDGAYDIGYNATDFSGNIDGSSNVVQAIIKNSPSIKFPPPYFPDSVNFIVSFSSLIAESGLIVRIKYETMKKEDCISFSWSGTDAQGNYINDSKWEYTTTISVNDVAQGYKEFIVPIKYVVCLGQNGTGMGIYIVNKNTTSTPGTTMVNLEDIPYIRTHSTYGSPLSTDIISNYFPHNTVTVFSQPGKELIATIDNGLIYGNSTGGIDINSTNSEYRFTPDSFGLAQFSVLSYDKNVVNCTIGSVDGALQANLENITFYLWHDGVGAFKAYAFTTAALADGRSSCIFYILIDRDTYSGNQIVVSANGNSSIVGCYQKPTNVDILKNGVVIFNIINDNVENNIITISLPDTKDSIDIPIFFSEPKWY</sequence>
<reference evidence="2" key="2">
    <citation type="submission" date="2012-01" db="EMBL/GenBank/DDBJ databases">
        <title>Complete sequence of chromosome of Rahnella aquatilis CIP 78.65.</title>
        <authorList>
            <person name="Lucas S."/>
            <person name="Han J."/>
            <person name="Lapidus A."/>
            <person name="Cheng J.-F."/>
            <person name="Goodwin L."/>
            <person name="Pitluck S."/>
            <person name="Peters L."/>
            <person name="Ovchinnikova G."/>
            <person name="Held B."/>
            <person name="Detter J.C."/>
            <person name="Han C."/>
            <person name="Tapia R."/>
            <person name="Land M."/>
            <person name="Hauser L."/>
            <person name="Kyrpides N."/>
            <person name="Ivanova N."/>
            <person name="Pagani I."/>
            <person name="Sobecky P."/>
            <person name="Martinez R."/>
            <person name="Woyke T."/>
        </authorList>
    </citation>
    <scope>NUCLEOTIDE SEQUENCE [LARGE SCALE GENOMIC DNA]</scope>
    <source>
        <strain evidence="2">ATCC 33071 / DSM 4594 / JCM 1683 / NBRC 105701 / NCIMB 13365 / CIP 78.65</strain>
    </source>
</reference>
<dbReference type="STRING" id="745277.Rahaq2_2695"/>
<gene>
    <name evidence="1" type="ordered locus">Rahaq2_2695</name>
</gene>
<dbReference type="eggNOG" id="ENOG50331NS">
    <property type="taxonomic scope" value="Bacteria"/>
</dbReference>
<dbReference type="OrthoDB" id="6442488at2"/>
<evidence type="ECO:0000313" key="1">
    <source>
        <dbReference type="EMBL" id="AEX52537.1"/>
    </source>
</evidence>
<evidence type="ECO:0000313" key="2">
    <source>
        <dbReference type="Proteomes" id="UP000009010"/>
    </source>
</evidence>
<dbReference type="RefSeq" id="WP_015697686.1">
    <property type="nucleotide sequence ID" value="NC_016818.1"/>
</dbReference>
<proteinExistence type="predicted"/>
<name>H2IRN6_RAHAC</name>
<reference evidence="1 2" key="1">
    <citation type="journal article" date="2012" name="J. Bacteriol.">
        <title>Complete Genome Sequence of Rahnella aquatilis CIP 78.65.</title>
        <authorList>
            <person name="Martinez R.J."/>
            <person name="Bruce D."/>
            <person name="Detter C."/>
            <person name="Goodwin L.A."/>
            <person name="Han J."/>
            <person name="Han C.S."/>
            <person name="Held B."/>
            <person name="Land M.L."/>
            <person name="Mikhailova N."/>
            <person name="Nolan M."/>
            <person name="Pennacchio L."/>
            <person name="Pitluck S."/>
            <person name="Tapia R."/>
            <person name="Woyke T."/>
            <person name="Sobecky P.A."/>
        </authorList>
    </citation>
    <scope>NUCLEOTIDE SEQUENCE [LARGE SCALE GENOMIC DNA]</scope>
    <source>
        <strain evidence="2">ATCC 33071 / DSM 4594 / JCM 1683 / NBRC 105701 / NCIMB 13365 / CIP 78.65</strain>
    </source>
</reference>
<accession>H2IRN6</accession>
<dbReference type="HOGENOM" id="CLU_616584_0_0_6"/>
<dbReference type="PATRIC" id="fig|745277.3.peg.2590"/>
<dbReference type="KEGG" id="raq:Rahaq2_2695"/>
<organism evidence="1 2">
    <name type="scientific">Rahnella aquatilis (strain ATCC 33071 / DSM 4594 / JCM 1683 / NBRC 105701 / NCIMB 13365 / CIP 78.65)</name>
    <dbReference type="NCBI Taxonomy" id="745277"/>
    <lineage>
        <taxon>Bacteria</taxon>
        <taxon>Pseudomonadati</taxon>
        <taxon>Pseudomonadota</taxon>
        <taxon>Gammaproteobacteria</taxon>
        <taxon>Enterobacterales</taxon>
        <taxon>Yersiniaceae</taxon>
        <taxon>Rahnella</taxon>
    </lineage>
</organism>
<protein>
    <submittedName>
        <fullName evidence="1">Uncharacterized protein</fullName>
    </submittedName>
</protein>
<dbReference type="EMBL" id="CP003244">
    <property type="protein sequence ID" value="AEX52537.1"/>
    <property type="molecule type" value="Genomic_DNA"/>
</dbReference>
<keyword evidence="2" id="KW-1185">Reference proteome</keyword>